<feature type="compositionally biased region" description="Polar residues" evidence="4">
    <location>
        <begin position="607"/>
        <end position="617"/>
    </location>
</feature>
<dbReference type="eggNOG" id="KOG1361">
    <property type="taxonomic scope" value="Eukaryota"/>
</dbReference>
<keyword evidence="3" id="KW-0269">Exonuclease</keyword>
<dbReference type="Proteomes" id="UP000030151">
    <property type="component" value="Unassembled WGS sequence"/>
</dbReference>
<dbReference type="AlphaFoldDB" id="A0A0A1V5R7"/>
<evidence type="ECO:0000256" key="3">
    <source>
        <dbReference type="ARBA" id="ARBA00022839"/>
    </source>
</evidence>
<dbReference type="HOGENOM" id="CLU_013294_0_1_1"/>
<evidence type="ECO:0000256" key="4">
    <source>
        <dbReference type="SAM" id="MobiDB-lite"/>
    </source>
</evidence>
<evidence type="ECO:0000256" key="1">
    <source>
        <dbReference type="ARBA" id="ARBA00022722"/>
    </source>
</evidence>
<keyword evidence="1" id="KW-0540">Nuclease</keyword>
<dbReference type="GO" id="GO:0036297">
    <property type="term" value="P:interstrand cross-link repair"/>
    <property type="evidence" value="ECO:0007669"/>
    <property type="project" value="TreeGrafter"/>
</dbReference>
<dbReference type="SUPFAM" id="SSF56281">
    <property type="entry name" value="Metallo-hydrolase/oxidoreductase"/>
    <property type="match status" value="1"/>
</dbReference>
<dbReference type="GO" id="GO:0035312">
    <property type="term" value="F:5'-3' DNA exonuclease activity"/>
    <property type="evidence" value="ECO:0007669"/>
    <property type="project" value="TreeGrafter"/>
</dbReference>
<dbReference type="EMBL" id="JELW01000001">
    <property type="protein sequence ID" value="EXV05524.1"/>
    <property type="molecule type" value="Genomic_DNA"/>
</dbReference>
<evidence type="ECO:0000256" key="2">
    <source>
        <dbReference type="ARBA" id="ARBA00022801"/>
    </source>
</evidence>
<feature type="compositionally biased region" description="Basic and acidic residues" evidence="4">
    <location>
        <begin position="566"/>
        <end position="589"/>
    </location>
</feature>
<feature type="compositionally biased region" description="Low complexity" evidence="4">
    <location>
        <begin position="546"/>
        <end position="558"/>
    </location>
</feature>
<feature type="region of interest" description="Disordered" evidence="4">
    <location>
        <begin position="540"/>
        <end position="617"/>
    </location>
</feature>
<name>A0A0A1V5R7_9HYPO</name>
<evidence type="ECO:0000313" key="6">
    <source>
        <dbReference type="EMBL" id="EXV05524.1"/>
    </source>
</evidence>
<reference evidence="6 7" key="1">
    <citation type="submission" date="2014-02" db="EMBL/GenBank/DDBJ databases">
        <title>The genome sequence of the entomopathogenic fungus Metarhizium robertsii ARSEF 2575.</title>
        <authorList>
            <person name="Giuliano Garisto Donzelli B."/>
            <person name="Roe B.A."/>
            <person name="Macmil S.L."/>
            <person name="Krasnoff S.B."/>
            <person name="Gibson D.M."/>
        </authorList>
    </citation>
    <scope>NUCLEOTIDE SEQUENCE [LARGE SCALE GENOMIC DNA]</scope>
    <source>
        <strain evidence="6 7">ARSEF 2575</strain>
    </source>
</reference>
<gene>
    <name evidence="6" type="ORF">X797_000239</name>
</gene>
<dbReference type="GO" id="GO:0006303">
    <property type="term" value="P:double-strand break repair via nonhomologous end joining"/>
    <property type="evidence" value="ECO:0007669"/>
    <property type="project" value="TreeGrafter"/>
</dbReference>
<dbReference type="InterPro" id="IPR036866">
    <property type="entry name" value="RibonucZ/Hydroxyglut_hydro"/>
</dbReference>
<sequence length="672" mass="74729">MSTFVGIVAEFPEIRIDFFRRQPDQPPPLACFLSHVHSDHLAGLETLRSPLLILLRLERYTCRINHACGILEARQQTYKHLRKVLKSLPLEAPTVIELRHGLNIQVTLFDANHCPGSTMFLIEGQGKAILYTGDIRAEPWFVNALARNPGILEYTCGLKTLDKIYLDTSFLADIPFQTKSEGIADLLAKVQRYPEDTVFHFQAWTFGYEDVWIALSKALNSRIHVDDYKLRIFNSLKSRSSDQPFSPEFHLAAGAAVLTGHMCGNTQHLGCLTSDTSVRIHSCEKANMCSVAKHPSVVSIRPVVCRLPGGESMMEKGVGGGGTDLSREAEFDCITHEDVYALLESLPAWNQVDSETRKGIKAMLTSMSSSGRDFALNMSIEEFSQNLSADMSALIQSLANRLSSKTGVAKTPVNEPSDSLPRVILFPFARHSPYRELCELVKVFSPKDIWPCTVDKQWVEKTITMESLFGKYCSKQIFEHDKQMAPLIAQEHEKRSREVRTPMVDSQCDTSFEVIPQSKRIQEQAVLNRPQLPNALVEGAQAQTCHPAHASSSEEPSSVKSIYSDLHSKTRTGEDHVSPSQHEAERGEKSSTAARKQPYQELDDPSECSQDSARTDSQMADIAIDSVSSLGGSALRRDAYKAMLNNTNEGGAWVPISLLSTDANHHEAEVEL</sequence>
<keyword evidence="2" id="KW-0378">Hydrolase</keyword>
<evidence type="ECO:0000259" key="5">
    <source>
        <dbReference type="Pfam" id="PF12706"/>
    </source>
</evidence>
<dbReference type="Pfam" id="PF12706">
    <property type="entry name" value="Lactamase_B_2"/>
    <property type="match status" value="1"/>
</dbReference>
<protein>
    <submittedName>
        <fullName evidence="6">Beta-lactamase superfamily protein</fullName>
    </submittedName>
</protein>
<dbReference type="InterPro" id="IPR001279">
    <property type="entry name" value="Metallo-B-lactamas"/>
</dbReference>
<evidence type="ECO:0000313" key="7">
    <source>
        <dbReference type="Proteomes" id="UP000030151"/>
    </source>
</evidence>
<dbReference type="GO" id="GO:0000723">
    <property type="term" value="P:telomere maintenance"/>
    <property type="evidence" value="ECO:0007669"/>
    <property type="project" value="TreeGrafter"/>
</dbReference>
<organism evidence="6 7">
    <name type="scientific">Metarhizium robertsii</name>
    <dbReference type="NCBI Taxonomy" id="568076"/>
    <lineage>
        <taxon>Eukaryota</taxon>
        <taxon>Fungi</taxon>
        <taxon>Dikarya</taxon>
        <taxon>Ascomycota</taxon>
        <taxon>Pezizomycotina</taxon>
        <taxon>Sordariomycetes</taxon>
        <taxon>Hypocreomycetidae</taxon>
        <taxon>Hypocreales</taxon>
        <taxon>Clavicipitaceae</taxon>
        <taxon>Metarhizium</taxon>
    </lineage>
</organism>
<proteinExistence type="predicted"/>
<dbReference type="GO" id="GO:0003684">
    <property type="term" value="F:damaged DNA binding"/>
    <property type="evidence" value="ECO:0007669"/>
    <property type="project" value="TreeGrafter"/>
</dbReference>
<accession>A0A0A1V5R7</accession>
<dbReference type="PANTHER" id="PTHR23240">
    <property type="entry name" value="DNA CROSS-LINK REPAIR PROTEIN PSO2/SNM1-RELATED"/>
    <property type="match status" value="1"/>
</dbReference>
<dbReference type="OrthoDB" id="5561659at2759"/>
<feature type="domain" description="Metallo-beta-lactamase" evidence="5">
    <location>
        <begin position="22"/>
        <end position="149"/>
    </location>
</feature>
<dbReference type="PANTHER" id="PTHR23240:SF8">
    <property type="entry name" value="PROTEIN ARTEMIS"/>
    <property type="match status" value="1"/>
</dbReference>
<dbReference type="Gene3D" id="3.60.15.10">
    <property type="entry name" value="Ribonuclease Z/Hydroxyacylglutathione hydrolase-like"/>
    <property type="match status" value="1"/>
</dbReference>
<comment type="caution">
    <text evidence="6">The sequence shown here is derived from an EMBL/GenBank/DDBJ whole genome shotgun (WGS) entry which is preliminary data.</text>
</comment>